<name>A0A923DWT0_9SPHI</name>
<proteinExistence type="predicted"/>
<accession>A0A923DWT0</accession>
<keyword evidence="1" id="KW-0489">Methyltransferase</keyword>
<protein>
    <submittedName>
        <fullName evidence="1">Methyltransferase, TIGR04325 family</fullName>
        <ecNumber evidence="1">2.1.1.-</ecNumber>
    </submittedName>
</protein>
<dbReference type="InterPro" id="IPR027612">
    <property type="entry name" value="Put_MTase_LIC12133"/>
</dbReference>
<reference evidence="1" key="1">
    <citation type="submission" date="2019-11" db="EMBL/GenBank/DDBJ databases">
        <title>Description of Pedobacter sp. LMG 31464T.</title>
        <authorList>
            <person name="Carlier A."/>
            <person name="Qi S."/>
            <person name="Vandamme P."/>
        </authorList>
    </citation>
    <scope>NUCLEOTIDE SEQUENCE</scope>
    <source>
        <strain evidence="1">LMG 31464</strain>
    </source>
</reference>
<organism evidence="1 2">
    <name type="scientific">Pedobacter planticolens</name>
    <dbReference type="NCBI Taxonomy" id="2679964"/>
    <lineage>
        <taxon>Bacteria</taxon>
        <taxon>Pseudomonadati</taxon>
        <taxon>Bacteroidota</taxon>
        <taxon>Sphingobacteriia</taxon>
        <taxon>Sphingobacteriales</taxon>
        <taxon>Sphingobacteriaceae</taxon>
        <taxon>Pedobacter</taxon>
    </lineage>
</organism>
<dbReference type="EC" id="2.1.1.-" evidence="1"/>
<comment type="caution">
    <text evidence="1">The sequence shown here is derived from an EMBL/GenBank/DDBJ whole genome shotgun (WGS) entry which is preliminary data.</text>
</comment>
<dbReference type="GO" id="GO:0032259">
    <property type="term" value="P:methylation"/>
    <property type="evidence" value="ECO:0007669"/>
    <property type="project" value="UniProtKB-KW"/>
</dbReference>
<dbReference type="NCBIfam" id="TIGR04325">
    <property type="entry name" value="MTase_LIC12133"/>
    <property type="match status" value="1"/>
</dbReference>
<dbReference type="AlphaFoldDB" id="A0A923DWT0"/>
<dbReference type="EMBL" id="WNXD01000001">
    <property type="protein sequence ID" value="MBB2144110.1"/>
    <property type="molecule type" value="Genomic_DNA"/>
</dbReference>
<dbReference type="Proteomes" id="UP000601055">
    <property type="component" value="Unassembled WGS sequence"/>
</dbReference>
<dbReference type="GO" id="GO:0008168">
    <property type="term" value="F:methyltransferase activity"/>
    <property type="evidence" value="ECO:0007669"/>
    <property type="project" value="UniProtKB-KW"/>
</dbReference>
<keyword evidence="1" id="KW-0808">Transferase</keyword>
<dbReference type="RefSeq" id="WP_182920811.1">
    <property type="nucleotide sequence ID" value="NZ_WNXD01000001.1"/>
</dbReference>
<evidence type="ECO:0000313" key="1">
    <source>
        <dbReference type="EMBL" id="MBB2144110.1"/>
    </source>
</evidence>
<sequence>MGLKKVLKKIIPSPIFKVKNYFFGPKKFVWFTFYQNWQDAENDAEGYNASDILEKCKSSLIKVRDGEAVYERDSMLFDEIQYSWGLLAGLQKAAIEYGNELCVLDFGGSLGSSYFQNKGFLEPLKNLEWCIVEQENFVKCGQEEFENDQLKFYYTISECLKEHKPNVLLLSSVIQYLADPITWIKYFLSLDIPYIIIDRTAFTQDSQDLVCLQRVPDYIYHASYPCWFFEKERFIKHFQDKYNILGYFDSGYTHSQVLNGKKIYWDGLILKRNEIS</sequence>
<keyword evidence="2" id="KW-1185">Reference proteome</keyword>
<evidence type="ECO:0000313" key="2">
    <source>
        <dbReference type="Proteomes" id="UP000601055"/>
    </source>
</evidence>
<gene>
    <name evidence="1" type="ORF">GM921_01310</name>
</gene>